<sequence length="144" mass="15852">MNTLGQFFQKELNGESFSDALRAGELVQITVNRAERSARLGVRFPQLVEYSELRKLERVLEGPAFGLGGVKLLPHFPPELFSGDCVPLLVAALKERDATLNGTFNQAKAVYQSGKLTIHLAHGGYELLAARNTGAKLESLIQEW</sequence>
<dbReference type="EMBL" id="DWXZ01000105">
    <property type="protein sequence ID" value="HJB37425.1"/>
    <property type="molecule type" value="Genomic_DNA"/>
</dbReference>
<evidence type="ECO:0000313" key="1">
    <source>
        <dbReference type="EMBL" id="HJB37425.1"/>
    </source>
</evidence>
<protein>
    <submittedName>
        <fullName evidence="1">Uncharacterized protein</fullName>
    </submittedName>
</protein>
<comment type="caution">
    <text evidence="1">The sequence shown here is derived from an EMBL/GenBank/DDBJ whole genome shotgun (WGS) entry which is preliminary data.</text>
</comment>
<reference evidence="1" key="1">
    <citation type="journal article" date="2021" name="PeerJ">
        <title>Extensive microbial diversity within the chicken gut microbiome revealed by metagenomics and culture.</title>
        <authorList>
            <person name="Gilroy R."/>
            <person name="Ravi A."/>
            <person name="Getino M."/>
            <person name="Pursley I."/>
            <person name="Horton D.L."/>
            <person name="Alikhan N.F."/>
            <person name="Baker D."/>
            <person name="Gharbi K."/>
            <person name="Hall N."/>
            <person name="Watson M."/>
            <person name="Adriaenssens E.M."/>
            <person name="Foster-Nyarko E."/>
            <person name="Jarju S."/>
            <person name="Secka A."/>
            <person name="Antonio M."/>
            <person name="Oren A."/>
            <person name="Chaudhuri R.R."/>
            <person name="La Ragione R."/>
            <person name="Hildebrand F."/>
            <person name="Pallen M.J."/>
        </authorList>
    </citation>
    <scope>NUCLEOTIDE SEQUENCE</scope>
    <source>
        <strain evidence="1">ChiBcolR8-3208</strain>
    </source>
</reference>
<organism evidence="1 2">
    <name type="scientific">Candidatus Acutalibacter ornithocaccae</name>
    <dbReference type="NCBI Taxonomy" id="2838416"/>
    <lineage>
        <taxon>Bacteria</taxon>
        <taxon>Bacillati</taxon>
        <taxon>Bacillota</taxon>
        <taxon>Clostridia</taxon>
        <taxon>Eubacteriales</taxon>
        <taxon>Acutalibacteraceae</taxon>
        <taxon>Acutalibacter</taxon>
    </lineage>
</organism>
<proteinExistence type="predicted"/>
<dbReference type="Proteomes" id="UP000824214">
    <property type="component" value="Unassembled WGS sequence"/>
</dbReference>
<accession>A0A9D2LX88</accession>
<gene>
    <name evidence="1" type="ORF">H9942_05085</name>
</gene>
<feature type="non-terminal residue" evidence="1">
    <location>
        <position position="144"/>
    </location>
</feature>
<evidence type="ECO:0000313" key="2">
    <source>
        <dbReference type="Proteomes" id="UP000824214"/>
    </source>
</evidence>
<reference evidence="1" key="2">
    <citation type="submission" date="2021-04" db="EMBL/GenBank/DDBJ databases">
        <authorList>
            <person name="Gilroy R."/>
        </authorList>
    </citation>
    <scope>NUCLEOTIDE SEQUENCE</scope>
    <source>
        <strain evidence="1">ChiBcolR8-3208</strain>
    </source>
</reference>
<dbReference type="AlphaFoldDB" id="A0A9D2LX88"/>
<name>A0A9D2LX88_9FIRM</name>